<comment type="caution">
    <text evidence="2">The sequence shown here is derived from an EMBL/GenBank/DDBJ whole genome shotgun (WGS) entry which is preliminary data.</text>
</comment>
<proteinExistence type="predicted"/>
<dbReference type="Gene3D" id="1.20.1280.50">
    <property type="match status" value="1"/>
</dbReference>
<evidence type="ECO:0000259" key="1">
    <source>
        <dbReference type="Pfam" id="PF12937"/>
    </source>
</evidence>
<evidence type="ECO:0000313" key="3">
    <source>
        <dbReference type="Proteomes" id="UP000230002"/>
    </source>
</evidence>
<accession>A0A2G8RVC3</accession>
<dbReference type="InterPro" id="IPR036047">
    <property type="entry name" value="F-box-like_dom_sf"/>
</dbReference>
<keyword evidence="3" id="KW-1185">Reference proteome</keyword>
<dbReference type="OrthoDB" id="3181669at2759"/>
<dbReference type="EMBL" id="AYKW01000056">
    <property type="protein sequence ID" value="PIL25278.1"/>
    <property type="molecule type" value="Genomic_DNA"/>
</dbReference>
<dbReference type="SUPFAM" id="SSF81383">
    <property type="entry name" value="F-box domain"/>
    <property type="match status" value="1"/>
</dbReference>
<organism evidence="2 3">
    <name type="scientific">Ganoderma sinense ZZ0214-1</name>
    <dbReference type="NCBI Taxonomy" id="1077348"/>
    <lineage>
        <taxon>Eukaryota</taxon>
        <taxon>Fungi</taxon>
        <taxon>Dikarya</taxon>
        <taxon>Basidiomycota</taxon>
        <taxon>Agaricomycotina</taxon>
        <taxon>Agaricomycetes</taxon>
        <taxon>Polyporales</taxon>
        <taxon>Polyporaceae</taxon>
        <taxon>Ganoderma</taxon>
    </lineage>
</organism>
<dbReference type="Proteomes" id="UP000230002">
    <property type="component" value="Unassembled WGS sequence"/>
</dbReference>
<evidence type="ECO:0000313" key="2">
    <source>
        <dbReference type="EMBL" id="PIL25278.1"/>
    </source>
</evidence>
<dbReference type="Pfam" id="PF12937">
    <property type="entry name" value="F-box-like"/>
    <property type="match status" value="1"/>
</dbReference>
<sequence length="101" mass="11248">MPVDARDARPVSLHRATGHLAANQLSNEILFNIFVLSADHLRGSNGDGENGDRVYIEISGFERKGLGWTKLMLVCRRWRDVAVATPALWRTIDVARTSSTE</sequence>
<protein>
    <recommendedName>
        <fullName evidence="1">F-box domain-containing protein</fullName>
    </recommendedName>
</protein>
<gene>
    <name evidence="2" type="ORF">GSI_13167</name>
</gene>
<feature type="domain" description="F-box" evidence="1">
    <location>
        <begin position="70"/>
        <end position="93"/>
    </location>
</feature>
<dbReference type="InterPro" id="IPR001810">
    <property type="entry name" value="F-box_dom"/>
</dbReference>
<reference evidence="2 3" key="1">
    <citation type="journal article" date="2015" name="Sci. Rep.">
        <title>Chromosome-level genome map provides insights into diverse defense mechanisms in the medicinal fungus Ganoderma sinense.</title>
        <authorList>
            <person name="Zhu Y."/>
            <person name="Xu J."/>
            <person name="Sun C."/>
            <person name="Zhou S."/>
            <person name="Xu H."/>
            <person name="Nelson D.R."/>
            <person name="Qian J."/>
            <person name="Song J."/>
            <person name="Luo H."/>
            <person name="Xiang L."/>
            <person name="Li Y."/>
            <person name="Xu Z."/>
            <person name="Ji A."/>
            <person name="Wang L."/>
            <person name="Lu S."/>
            <person name="Hayward A."/>
            <person name="Sun W."/>
            <person name="Li X."/>
            <person name="Schwartz D.C."/>
            <person name="Wang Y."/>
            <person name="Chen S."/>
        </authorList>
    </citation>
    <scope>NUCLEOTIDE SEQUENCE [LARGE SCALE GENOMIC DNA]</scope>
    <source>
        <strain evidence="2 3">ZZ0214-1</strain>
    </source>
</reference>
<name>A0A2G8RVC3_9APHY</name>
<dbReference type="AlphaFoldDB" id="A0A2G8RVC3"/>